<proteinExistence type="predicted"/>
<reference evidence="2" key="1">
    <citation type="journal article" date="2020" name="bioRxiv">
        <title>Comparative genomics of Chlamydomonas.</title>
        <authorList>
            <person name="Craig R.J."/>
            <person name="Hasan A.R."/>
            <person name="Ness R.W."/>
            <person name="Keightley P.D."/>
        </authorList>
    </citation>
    <scope>NUCLEOTIDE SEQUENCE</scope>
    <source>
        <strain evidence="2">CCAP 11/70</strain>
    </source>
</reference>
<feature type="region of interest" description="Disordered" evidence="1">
    <location>
        <begin position="129"/>
        <end position="165"/>
    </location>
</feature>
<keyword evidence="3" id="KW-1185">Reference proteome</keyword>
<evidence type="ECO:0000313" key="3">
    <source>
        <dbReference type="Proteomes" id="UP000612055"/>
    </source>
</evidence>
<sequence length="165" mass="16608">MAARLSGGGATGLKQRDDSVEPGYAGYFGRKLQQTCSYSCSKFDTCLTNACTYFNSTHIYVVVSIGSCKPGSISWFCCSQQAPVCSLDTSSCTGTVSGNTCNTVTTVGYYIQIGTTSFSAQVHSSAASAPQPSAASAPQPSAPAAAQPSSASPAQSAAPAASASA</sequence>
<dbReference type="Proteomes" id="UP000612055">
    <property type="component" value="Unassembled WGS sequence"/>
</dbReference>
<accession>A0A836BT10</accession>
<dbReference type="EMBL" id="JAEHOE010000114">
    <property type="protein sequence ID" value="KAG2486343.1"/>
    <property type="molecule type" value="Genomic_DNA"/>
</dbReference>
<organism evidence="2 3">
    <name type="scientific">Edaphochlamys debaryana</name>
    <dbReference type="NCBI Taxonomy" id="47281"/>
    <lineage>
        <taxon>Eukaryota</taxon>
        <taxon>Viridiplantae</taxon>
        <taxon>Chlorophyta</taxon>
        <taxon>core chlorophytes</taxon>
        <taxon>Chlorophyceae</taxon>
        <taxon>CS clade</taxon>
        <taxon>Chlamydomonadales</taxon>
        <taxon>Chlamydomonadales incertae sedis</taxon>
        <taxon>Edaphochlamys</taxon>
    </lineage>
</organism>
<gene>
    <name evidence="2" type="ORF">HYH03_015047</name>
</gene>
<evidence type="ECO:0000313" key="2">
    <source>
        <dbReference type="EMBL" id="KAG2486343.1"/>
    </source>
</evidence>
<name>A0A836BT10_9CHLO</name>
<protein>
    <submittedName>
        <fullName evidence="2">Uncharacterized protein</fullName>
    </submittedName>
</protein>
<comment type="caution">
    <text evidence="2">The sequence shown here is derived from an EMBL/GenBank/DDBJ whole genome shotgun (WGS) entry which is preliminary data.</text>
</comment>
<evidence type="ECO:0000256" key="1">
    <source>
        <dbReference type="SAM" id="MobiDB-lite"/>
    </source>
</evidence>
<dbReference type="AlphaFoldDB" id="A0A836BT10"/>